<gene>
    <name evidence="1" type="ORF">PLOB_00046167</name>
</gene>
<protein>
    <submittedName>
        <fullName evidence="1">Uncharacterized protein</fullName>
    </submittedName>
</protein>
<accession>A0ABN8PNL1</accession>
<evidence type="ECO:0000313" key="2">
    <source>
        <dbReference type="Proteomes" id="UP001159405"/>
    </source>
</evidence>
<organism evidence="1 2">
    <name type="scientific">Porites lobata</name>
    <dbReference type="NCBI Taxonomy" id="104759"/>
    <lineage>
        <taxon>Eukaryota</taxon>
        <taxon>Metazoa</taxon>
        <taxon>Cnidaria</taxon>
        <taxon>Anthozoa</taxon>
        <taxon>Hexacorallia</taxon>
        <taxon>Scleractinia</taxon>
        <taxon>Fungiina</taxon>
        <taxon>Poritidae</taxon>
        <taxon>Porites</taxon>
    </lineage>
</organism>
<proteinExistence type="predicted"/>
<reference evidence="1 2" key="1">
    <citation type="submission" date="2022-05" db="EMBL/GenBank/DDBJ databases">
        <authorList>
            <consortium name="Genoscope - CEA"/>
            <person name="William W."/>
        </authorList>
    </citation>
    <scope>NUCLEOTIDE SEQUENCE [LARGE SCALE GENOMIC DNA]</scope>
</reference>
<keyword evidence="2" id="KW-1185">Reference proteome</keyword>
<comment type="caution">
    <text evidence="1">The sequence shown here is derived from an EMBL/GenBank/DDBJ whole genome shotgun (WGS) entry which is preliminary data.</text>
</comment>
<name>A0ABN8PNL1_9CNID</name>
<sequence>LGLFSVWLELSLHHTLTAFLQQVELTEDKLTMLLCKKLFALAVFAGVISLSLELTCPEFRQKPQKTLMRLRRHFLFVEKPFTTPQSPATANPRRVSRDVTVQTPGTSKCSWSWAQDDNPDRVPRFLSKAVCPDCPHYCRSVLYYHRGLVQRCDLSTGQTVWKWTLVELPVAFVYDP</sequence>
<dbReference type="EMBL" id="CALNXK010000081">
    <property type="protein sequence ID" value="CAH3147582.1"/>
    <property type="molecule type" value="Genomic_DNA"/>
</dbReference>
<evidence type="ECO:0000313" key="1">
    <source>
        <dbReference type="EMBL" id="CAH3147582.1"/>
    </source>
</evidence>
<feature type="non-terminal residue" evidence="1">
    <location>
        <position position="1"/>
    </location>
</feature>
<dbReference type="Proteomes" id="UP001159405">
    <property type="component" value="Unassembled WGS sequence"/>
</dbReference>